<dbReference type="RefSeq" id="WP_138661291.1">
    <property type="nucleotide sequence ID" value="NZ_VANS01000001.1"/>
</dbReference>
<name>A0A5S3PLB6_9RHOB</name>
<feature type="region of interest" description="Disordered" evidence="1">
    <location>
        <begin position="563"/>
        <end position="625"/>
    </location>
</feature>
<evidence type="ECO:0000256" key="1">
    <source>
        <dbReference type="SAM" id="MobiDB-lite"/>
    </source>
</evidence>
<sequence>MQHVSLDEFVPADNISSLTAEEYCDFLHPKGGRGRAAVFIKFDNDRVETRSLERETLLAHMPSFLDQTSYLTLNRFWFGRRGKFLAAFNALYVDLDYFNSPQWRGKTPDEVQAAYAAKLLSSNVPQPSIISQSGRGLAAIWLIREIPVAARPRWQAAMKALIEISASFGVDKSCKDSSRVFRIPGTINEKVGKEVRVSGGTGLRHSFDWLADQIFSSVGKPRRTLFEQRKRTRRGLKTAPQKVPEGLTQSRRFKLILEDLETVRIAHGGRIQEGSRNTWLHLYATCLTHLHDVGNIEREVEAMASIATPGLEPSEVTAVAHQAIEKTKHPASAGAPGSEGRYYYSGATIAEKLDVPAEMARDLNLKQIMPEEEKKRRNAARERQRRAEKGAVSREEFLSKNNATRTEPWRALSISRSKYYAQKKAGLLDNMGSRRPWTGPCPLQGRSQIRGPEEERRTGSDTPPLCPDREQKGEEAGTGKRGGASGKQAVASDKIIEGSRISGMQVGPQDVKRPSDDVESSFLDGAMQAGFLAALLAKAAGNQAHIDRNPIGSLMASPTATEKGEDADLVTHGIPPWAPNGEHHVRYSKDDHRTAPLCRSPSRSPPECSISAVWAQGAADSPETA</sequence>
<comment type="caution">
    <text evidence="2">The sequence shown here is derived from an EMBL/GenBank/DDBJ whole genome shotgun (WGS) entry which is preliminary data.</text>
</comment>
<feature type="region of interest" description="Disordered" evidence="1">
    <location>
        <begin position="430"/>
        <end position="518"/>
    </location>
</feature>
<protein>
    <recommendedName>
        <fullName evidence="4">RepB-like DNA primase domain-containing protein</fullName>
    </recommendedName>
</protein>
<evidence type="ECO:0008006" key="4">
    <source>
        <dbReference type="Google" id="ProtNLM"/>
    </source>
</evidence>
<evidence type="ECO:0000313" key="3">
    <source>
        <dbReference type="Proteomes" id="UP000309550"/>
    </source>
</evidence>
<dbReference type="OrthoDB" id="6008408at2"/>
<feature type="compositionally biased region" description="Basic and acidic residues" evidence="1">
    <location>
        <begin position="467"/>
        <end position="478"/>
    </location>
</feature>
<organism evidence="2 3">
    <name type="scientific">Sulfitobacter sabulilitoris</name>
    <dbReference type="NCBI Taxonomy" id="2562655"/>
    <lineage>
        <taxon>Bacteria</taxon>
        <taxon>Pseudomonadati</taxon>
        <taxon>Pseudomonadota</taxon>
        <taxon>Alphaproteobacteria</taxon>
        <taxon>Rhodobacterales</taxon>
        <taxon>Roseobacteraceae</taxon>
        <taxon>Sulfitobacter</taxon>
    </lineage>
</organism>
<reference evidence="2 3" key="1">
    <citation type="submission" date="2019-05" db="EMBL/GenBank/DDBJ databases">
        <title>Sulfitobacter sabulilitoris sp. nov., isolated from a marine sand.</title>
        <authorList>
            <person name="Yoon J.-H."/>
        </authorList>
    </citation>
    <scope>NUCLEOTIDE SEQUENCE [LARGE SCALE GENOMIC DNA]</scope>
    <source>
        <strain evidence="2 3">HSMS-29</strain>
    </source>
</reference>
<feature type="compositionally biased region" description="Basic and acidic residues" evidence="1">
    <location>
        <begin position="581"/>
        <end position="594"/>
    </location>
</feature>
<accession>A0A5S3PLB6</accession>
<feature type="compositionally biased region" description="Basic and acidic residues" evidence="1">
    <location>
        <begin position="368"/>
        <end position="398"/>
    </location>
</feature>
<keyword evidence="3" id="KW-1185">Reference proteome</keyword>
<evidence type="ECO:0000313" key="2">
    <source>
        <dbReference type="EMBL" id="TMM55121.1"/>
    </source>
</evidence>
<feature type="region of interest" description="Disordered" evidence="1">
    <location>
        <begin position="368"/>
        <end position="409"/>
    </location>
</feature>
<dbReference type="Proteomes" id="UP000309550">
    <property type="component" value="Unassembled WGS sequence"/>
</dbReference>
<dbReference type="EMBL" id="VANS01000001">
    <property type="protein sequence ID" value="TMM55121.1"/>
    <property type="molecule type" value="Genomic_DNA"/>
</dbReference>
<gene>
    <name evidence="2" type="ORF">FDT80_06015</name>
</gene>
<proteinExistence type="predicted"/>
<dbReference type="AlphaFoldDB" id="A0A5S3PLB6"/>